<evidence type="ECO:0000313" key="10">
    <source>
        <dbReference type="EMBL" id="PSC70160.1"/>
    </source>
</evidence>
<evidence type="ECO:0000256" key="4">
    <source>
        <dbReference type="ARBA" id="ARBA00022741"/>
    </source>
</evidence>
<comment type="caution">
    <text evidence="10">The sequence shown here is derived from an EMBL/GenBank/DDBJ whole genome shotgun (WGS) entry which is preliminary data.</text>
</comment>
<dbReference type="InterPro" id="IPR017441">
    <property type="entry name" value="Protein_kinase_ATP_BS"/>
</dbReference>
<reference evidence="10 11" key="1">
    <citation type="journal article" date="2018" name="Plant J.">
        <title>Genome sequences of Chlorella sorokiniana UTEX 1602 and Micractinium conductrix SAG 241.80: implications to maltose excretion by a green alga.</title>
        <authorList>
            <person name="Arriola M.B."/>
            <person name="Velmurugan N."/>
            <person name="Zhang Y."/>
            <person name="Plunkett M.H."/>
            <person name="Hondzo H."/>
            <person name="Barney B.M."/>
        </authorList>
    </citation>
    <scope>NUCLEOTIDE SEQUENCE [LARGE SCALE GENOMIC DNA]</scope>
    <source>
        <strain evidence="10 11">SAG 241.80</strain>
    </source>
</reference>
<dbReference type="SUPFAM" id="SSF56112">
    <property type="entry name" value="Protein kinase-like (PK-like)"/>
    <property type="match status" value="1"/>
</dbReference>
<dbReference type="PROSITE" id="PS00108">
    <property type="entry name" value="PROTEIN_KINASE_ST"/>
    <property type="match status" value="1"/>
</dbReference>
<feature type="compositionally biased region" description="Basic and acidic residues" evidence="8">
    <location>
        <begin position="612"/>
        <end position="623"/>
    </location>
</feature>
<dbReference type="AlphaFoldDB" id="A0A2P6V7V0"/>
<dbReference type="InterPro" id="IPR023214">
    <property type="entry name" value="HAD_sf"/>
</dbReference>
<feature type="compositionally biased region" description="Low complexity" evidence="8">
    <location>
        <begin position="664"/>
        <end position="689"/>
    </location>
</feature>
<feature type="binding site" evidence="7">
    <location>
        <position position="281"/>
    </location>
    <ligand>
        <name>ATP</name>
        <dbReference type="ChEBI" id="CHEBI:30616"/>
    </ligand>
</feature>
<feature type="domain" description="Protein kinase" evidence="9">
    <location>
        <begin position="252"/>
        <end position="523"/>
    </location>
</feature>
<feature type="region of interest" description="Disordered" evidence="8">
    <location>
        <begin position="664"/>
        <end position="703"/>
    </location>
</feature>
<evidence type="ECO:0000256" key="1">
    <source>
        <dbReference type="ARBA" id="ARBA00010886"/>
    </source>
</evidence>
<dbReference type="PROSITE" id="PS00107">
    <property type="entry name" value="PROTEIN_KINASE_ATP"/>
    <property type="match status" value="1"/>
</dbReference>
<dbReference type="Pfam" id="PF00069">
    <property type="entry name" value="Pkinase"/>
    <property type="match status" value="1"/>
</dbReference>
<dbReference type="InterPro" id="IPR006439">
    <property type="entry name" value="HAD-SF_hydro_IA"/>
</dbReference>
<keyword evidence="10" id="KW-0378">Hydrolase</keyword>
<keyword evidence="5" id="KW-0418">Kinase</keyword>
<dbReference type="InterPro" id="IPR008271">
    <property type="entry name" value="Ser/Thr_kinase_AS"/>
</dbReference>
<dbReference type="GO" id="GO:0016787">
    <property type="term" value="F:hydrolase activity"/>
    <property type="evidence" value="ECO:0007669"/>
    <property type="project" value="UniProtKB-KW"/>
</dbReference>
<organism evidence="10 11">
    <name type="scientific">Micractinium conductrix</name>
    <dbReference type="NCBI Taxonomy" id="554055"/>
    <lineage>
        <taxon>Eukaryota</taxon>
        <taxon>Viridiplantae</taxon>
        <taxon>Chlorophyta</taxon>
        <taxon>core chlorophytes</taxon>
        <taxon>Trebouxiophyceae</taxon>
        <taxon>Chlorellales</taxon>
        <taxon>Chlorellaceae</taxon>
        <taxon>Chlorella clade</taxon>
        <taxon>Micractinium</taxon>
    </lineage>
</organism>
<protein>
    <recommendedName>
        <fullName evidence="2">non-specific serine/threonine protein kinase</fullName>
        <ecNumber evidence="2">2.7.11.1</ecNumber>
    </recommendedName>
</protein>
<evidence type="ECO:0000256" key="8">
    <source>
        <dbReference type="SAM" id="MobiDB-lite"/>
    </source>
</evidence>
<evidence type="ECO:0000256" key="5">
    <source>
        <dbReference type="ARBA" id="ARBA00022777"/>
    </source>
</evidence>
<evidence type="ECO:0000256" key="6">
    <source>
        <dbReference type="ARBA" id="ARBA00022840"/>
    </source>
</evidence>
<dbReference type="Proteomes" id="UP000239649">
    <property type="component" value="Unassembled WGS sequence"/>
</dbReference>
<dbReference type="STRING" id="554055.A0A2P6V7V0"/>
<comment type="similarity">
    <text evidence="1">Belongs to the protein kinase superfamily. NEK Ser/Thr protein kinase family. NIMA subfamily.</text>
</comment>
<dbReference type="PROSITE" id="PS50011">
    <property type="entry name" value="PROTEIN_KINASE_DOM"/>
    <property type="match status" value="1"/>
</dbReference>
<dbReference type="InterPro" id="IPR000719">
    <property type="entry name" value="Prot_kinase_dom"/>
</dbReference>
<feature type="region of interest" description="Disordered" evidence="8">
    <location>
        <begin position="585"/>
        <end position="631"/>
    </location>
</feature>
<name>A0A2P6V7V0_9CHLO</name>
<dbReference type="CDD" id="cd01427">
    <property type="entry name" value="HAD_like"/>
    <property type="match status" value="1"/>
</dbReference>
<dbReference type="Gene3D" id="1.10.260.80">
    <property type="match status" value="1"/>
</dbReference>
<dbReference type="PANTHER" id="PTHR43671:SF13">
    <property type="entry name" value="SERINE_THREONINE-PROTEIN KINASE NEK2"/>
    <property type="match status" value="1"/>
</dbReference>
<proteinExistence type="inferred from homology"/>
<keyword evidence="6 7" id="KW-0067">ATP-binding</keyword>
<evidence type="ECO:0000256" key="3">
    <source>
        <dbReference type="ARBA" id="ARBA00022679"/>
    </source>
</evidence>
<evidence type="ECO:0000313" key="11">
    <source>
        <dbReference type="Proteomes" id="UP000239649"/>
    </source>
</evidence>
<accession>A0A2P6V7V0</accession>
<dbReference type="GO" id="GO:0005524">
    <property type="term" value="F:ATP binding"/>
    <property type="evidence" value="ECO:0007669"/>
    <property type="project" value="UniProtKB-UniRule"/>
</dbReference>
<dbReference type="OrthoDB" id="426235at2759"/>
<keyword evidence="3" id="KW-0808">Transferase</keyword>
<dbReference type="SUPFAM" id="SSF56784">
    <property type="entry name" value="HAD-like"/>
    <property type="match status" value="1"/>
</dbReference>
<dbReference type="Pfam" id="PF13242">
    <property type="entry name" value="Hydrolase_like"/>
    <property type="match status" value="1"/>
</dbReference>
<evidence type="ECO:0000256" key="2">
    <source>
        <dbReference type="ARBA" id="ARBA00012513"/>
    </source>
</evidence>
<dbReference type="NCBIfam" id="TIGR01549">
    <property type="entry name" value="HAD-SF-IA-v1"/>
    <property type="match status" value="1"/>
</dbReference>
<sequence length="719" mass="75627">MDGTLTKAVIDFAEMRRRVAAVGGLERLEGDILDTIGSWSPVEQAAAHAAIAAVEAKALQDMQLMPGVLELSAFLDGRGVPRALVTRNVDSSVAFFHGSHFTLPPFAPALSREFAPYKPNPASLLHIAERWGVAPSELVMIGDSWKDDIVCGNRAGALTILLDEHHRWEAVDSLHGEERPHFLARSLAEVQAVLEQRIELQPPARPPQPLDELGMGWLRRLARRAVSPLGGPAPAGGVDSAAAWPGPLADHFELTGVLGRGGYSVVYEARRLADGRRYALKVTDLSALTDWSRQAAVREARLLAALAGSHPCLATYREAFCLGSRLCIVTDPASGGDLKRLLLQRGGGLEEAAVWSVFLQVALALQHLHAHCVLHRDVKPANVLLESVSSSSGGGGGWVARLTDLGVCGQLSAVFTRKEAGTPQYKAPEMWRGEAYSFSSDMWALGCLLVELCTGKLLFEVPPGCADAAAVDAAVRSAVLALQQAPRLPAGYSEELQGLLTALLRPLPAQRPSADELLALPAVAARLRHLPPTVQACLPGAAPARQQQQQQQQAASAAVPPSFDASAVNACMPAAAYPGGRSKGLLVSVQPPSPQPQQQQRRLVWAGRGRPSKQEHAAARSRDSSAGSDGSAALSVTLDSLDLAMLSSTAPAWCGGGSLAAEACSGSSSGRSSRRQQASSGSATQRASSSGGGGSGGIPIASRLARHSSPDLGAWHYCI</sequence>
<dbReference type="EC" id="2.7.11.1" evidence="2"/>
<dbReference type="PANTHER" id="PTHR43671">
    <property type="entry name" value="SERINE/THREONINE-PROTEIN KINASE NEK"/>
    <property type="match status" value="1"/>
</dbReference>
<keyword evidence="4 7" id="KW-0547">Nucleotide-binding</keyword>
<gene>
    <name evidence="10" type="ORF">C2E20_6397</name>
</gene>
<evidence type="ECO:0000256" key="7">
    <source>
        <dbReference type="PROSITE-ProRule" id="PRU10141"/>
    </source>
</evidence>
<keyword evidence="11" id="KW-1185">Reference proteome</keyword>
<dbReference type="SMART" id="SM00220">
    <property type="entry name" value="S_TKc"/>
    <property type="match status" value="1"/>
</dbReference>
<dbReference type="Gene3D" id="3.40.50.1000">
    <property type="entry name" value="HAD superfamily/HAD-like"/>
    <property type="match status" value="1"/>
</dbReference>
<evidence type="ECO:0000259" key="9">
    <source>
        <dbReference type="PROSITE" id="PS50011"/>
    </source>
</evidence>
<dbReference type="InterPro" id="IPR036412">
    <property type="entry name" value="HAD-like_sf"/>
</dbReference>
<dbReference type="EMBL" id="LHPF02000021">
    <property type="protein sequence ID" value="PSC70160.1"/>
    <property type="molecule type" value="Genomic_DNA"/>
</dbReference>
<dbReference type="InterPro" id="IPR011009">
    <property type="entry name" value="Kinase-like_dom_sf"/>
</dbReference>
<dbReference type="InterPro" id="IPR050660">
    <property type="entry name" value="NEK_Ser/Thr_kinase"/>
</dbReference>
<dbReference type="GO" id="GO:0004674">
    <property type="term" value="F:protein serine/threonine kinase activity"/>
    <property type="evidence" value="ECO:0007669"/>
    <property type="project" value="UniProtKB-EC"/>
</dbReference>
<dbReference type="Gene3D" id="1.10.510.10">
    <property type="entry name" value="Transferase(Phosphotransferase) domain 1"/>
    <property type="match status" value="1"/>
</dbReference>